<evidence type="ECO:0000256" key="2">
    <source>
        <dbReference type="ARBA" id="ARBA00022801"/>
    </source>
</evidence>
<evidence type="ECO:0000313" key="3">
    <source>
        <dbReference type="EMBL" id="NSX54240.1"/>
    </source>
</evidence>
<dbReference type="Proteomes" id="UP000777935">
    <property type="component" value="Unassembled WGS sequence"/>
</dbReference>
<keyword evidence="4" id="KW-1185">Reference proteome</keyword>
<dbReference type="PANTHER" id="PTHR43037">
    <property type="entry name" value="UNNAMED PRODUCT-RELATED"/>
    <property type="match status" value="1"/>
</dbReference>
<sequence>MTCFEARQAVSAYGHIDYKLYIPKRPSKRPALLIMLHGCTQDPDDFSVGTGMNALADRYGFLIAYPHQKRSNNINRCWNWYLPDHQGQIGEPARIVQIVDDLIAEHGVHPRKIYAAGLSAGGAMAAILGRAYPERFAAIGVHSGVPTEAATNVAGAMIAMRHGGRGFVGPGSTRTIIFQGQKDRVVCPKNADRLAAAEPEFAQGGLRRKQITRNTRVCNRIKLRRQKPQAHVEYWLIDGLGHAWSGGHAPGSYTDSKGPDASVEMARFFLSRNWLAHYILRLLRLLRLK</sequence>
<accession>A0ABX2INW1</accession>
<proteinExistence type="predicted"/>
<dbReference type="InterPro" id="IPR050955">
    <property type="entry name" value="Plant_Biomass_Hydrol_Est"/>
</dbReference>
<dbReference type="Gene3D" id="3.40.50.1820">
    <property type="entry name" value="alpha/beta hydrolase"/>
    <property type="match status" value="1"/>
</dbReference>
<comment type="caution">
    <text evidence="3">The sequence shown here is derived from an EMBL/GenBank/DDBJ whole genome shotgun (WGS) entry which is preliminary data.</text>
</comment>
<dbReference type="RefSeq" id="WP_174136047.1">
    <property type="nucleotide sequence ID" value="NZ_JABUFE010000002.1"/>
</dbReference>
<gene>
    <name evidence="3" type="ORF">HRQ87_05455</name>
</gene>
<dbReference type="NCBIfam" id="TIGR01840">
    <property type="entry name" value="esterase_phb"/>
    <property type="match status" value="1"/>
</dbReference>
<keyword evidence="1" id="KW-0732">Signal</keyword>
<dbReference type="EMBL" id="JABUFE010000002">
    <property type="protein sequence ID" value="NSX54240.1"/>
    <property type="molecule type" value="Genomic_DNA"/>
</dbReference>
<reference evidence="3 4" key="1">
    <citation type="submission" date="2020-06" db="EMBL/GenBank/DDBJ databases">
        <title>Sulfitobacter algicola sp. nov., isolated from green algae.</title>
        <authorList>
            <person name="Wang C."/>
        </authorList>
    </citation>
    <scope>NUCLEOTIDE SEQUENCE [LARGE SCALE GENOMIC DNA]</scope>
    <source>
        <strain evidence="3 4">1151</strain>
    </source>
</reference>
<evidence type="ECO:0000256" key="1">
    <source>
        <dbReference type="ARBA" id="ARBA00022729"/>
    </source>
</evidence>
<protein>
    <submittedName>
        <fullName evidence="3">PHB depolymerase family esterase</fullName>
    </submittedName>
</protein>
<dbReference type="PANTHER" id="PTHR43037:SF1">
    <property type="entry name" value="BLL1128 PROTEIN"/>
    <property type="match status" value="1"/>
</dbReference>
<keyword evidence="2" id="KW-0378">Hydrolase</keyword>
<dbReference type="SUPFAM" id="SSF53474">
    <property type="entry name" value="alpha/beta-Hydrolases"/>
    <property type="match status" value="2"/>
</dbReference>
<dbReference type="Pfam" id="PF10503">
    <property type="entry name" value="Esterase_PHB"/>
    <property type="match status" value="1"/>
</dbReference>
<dbReference type="InterPro" id="IPR029058">
    <property type="entry name" value="AB_hydrolase_fold"/>
</dbReference>
<evidence type="ECO:0000313" key="4">
    <source>
        <dbReference type="Proteomes" id="UP000777935"/>
    </source>
</evidence>
<name>A0ABX2INW1_9RHOB</name>
<organism evidence="3 4">
    <name type="scientific">Parasulfitobacter algicola</name>
    <dbReference type="NCBI Taxonomy" id="2614809"/>
    <lineage>
        <taxon>Bacteria</taxon>
        <taxon>Pseudomonadati</taxon>
        <taxon>Pseudomonadota</taxon>
        <taxon>Alphaproteobacteria</taxon>
        <taxon>Rhodobacterales</taxon>
        <taxon>Roseobacteraceae</taxon>
        <taxon>Parasulfitobacter</taxon>
    </lineage>
</organism>
<dbReference type="InterPro" id="IPR010126">
    <property type="entry name" value="Esterase_phb"/>
</dbReference>